<feature type="chain" id="PRO_5046122077" evidence="1">
    <location>
        <begin position="29"/>
        <end position="121"/>
    </location>
</feature>
<keyword evidence="1" id="KW-0732">Signal</keyword>
<keyword evidence="3" id="KW-1185">Reference proteome</keyword>
<evidence type="ECO:0000313" key="3">
    <source>
        <dbReference type="Proteomes" id="UP001552594"/>
    </source>
</evidence>
<gene>
    <name evidence="2" type="ORF">AB0L16_17190</name>
</gene>
<sequence length="121" mass="12338">MKKTFAKGAAVAAAVAALGLGLAGTASANVTASSECSTGSNTLCTSGSIPAGPSNQVCYSGVHTSIAWGRAEVWDADTGVMVGSVATNFNQVKRQCIGGLYGQHYYLKGTGDHFAGQIWNY</sequence>
<reference evidence="2 3" key="1">
    <citation type="submission" date="2024-06" db="EMBL/GenBank/DDBJ databases">
        <title>The Natural Products Discovery Center: Release of the First 8490 Sequenced Strains for Exploring Actinobacteria Biosynthetic Diversity.</title>
        <authorList>
            <person name="Kalkreuter E."/>
            <person name="Kautsar S.A."/>
            <person name="Yang D."/>
            <person name="Bader C.D."/>
            <person name="Teijaro C.N."/>
            <person name="Fluegel L."/>
            <person name="Davis C.M."/>
            <person name="Simpson J.R."/>
            <person name="Lauterbach L."/>
            <person name="Steele A.D."/>
            <person name="Gui C."/>
            <person name="Meng S."/>
            <person name="Li G."/>
            <person name="Viehrig K."/>
            <person name="Ye F."/>
            <person name="Su P."/>
            <person name="Kiefer A.F."/>
            <person name="Nichols A."/>
            <person name="Cepeda A.J."/>
            <person name="Yan W."/>
            <person name="Fan B."/>
            <person name="Jiang Y."/>
            <person name="Adhikari A."/>
            <person name="Zheng C.-J."/>
            <person name="Schuster L."/>
            <person name="Cowan T.M."/>
            <person name="Smanski M.J."/>
            <person name="Chevrette M.G."/>
            <person name="De Carvalho L.P.S."/>
            <person name="Shen B."/>
        </authorList>
    </citation>
    <scope>NUCLEOTIDE SEQUENCE [LARGE SCALE GENOMIC DNA]</scope>
    <source>
        <strain evidence="2 3">NPDC052347</strain>
    </source>
</reference>
<dbReference type="EMBL" id="JBFAUK010000012">
    <property type="protein sequence ID" value="MEV5508194.1"/>
    <property type="molecule type" value="Genomic_DNA"/>
</dbReference>
<accession>A0ABV3JZ82</accession>
<name>A0ABV3JZ82_STRON</name>
<evidence type="ECO:0000313" key="2">
    <source>
        <dbReference type="EMBL" id="MEV5508194.1"/>
    </source>
</evidence>
<evidence type="ECO:0000256" key="1">
    <source>
        <dbReference type="SAM" id="SignalP"/>
    </source>
</evidence>
<dbReference type="Proteomes" id="UP001552594">
    <property type="component" value="Unassembled WGS sequence"/>
</dbReference>
<organism evidence="2 3">
    <name type="scientific">Streptomyces orinoci</name>
    <name type="common">Streptoverticillium orinoci</name>
    <dbReference type="NCBI Taxonomy" id="67339"/>
    <lineage>
        <taxon>Bacteria</taxon>
        <taxon>Bacillati</taxon>
        <taxon>Actinomycetota</taxon>
        <taxon>Actinomycetes</taxon>
        <taxon>Kitasatosporales</taxon>
        <taxon>Streptomycetaceae</taxon>
        <taxon>Streptomyces</taxon>
    </lineage>
</organism>
<proteinExistence type="predicted"/>
<dbReference type="RefSeq" id="WP_161968669.1">
    <property type="nucleotide sequence ID" value="NZ_JBFAUK010000012.1"/>
</dbReference>
<protein>
    <submittedName>
        <fullName evidence="2">Uncharacterized protein</fullName>
    </submittedName>
</protein>
<feature type="signal peptide" evidence="1">
    <location>
        <begin position="1"/>
        <end position="28"/>
    </location>
</feature>
<comment type="caution">
    <text evidence="2">The sequence shown here is derived from an EMBL/GenBank/DDBJ whole genome shotgun (WGS) entry which is preliminary data.</text>
</comment>